<organism evidence="2 3">
    <name type="scientific">Candidatus Avipropionibacterium avicola</name>
    <dbReference type="NCBI Taxonomy" id="2840701"/>
    <lineage>
        <taxon>Bacteria</taxon>
        <taxon>Bacillati</taxon>
        <taxon>Actinomycetota</taxon>
        <taxon>Actinomycetes</taxon>
        <taxon>Propionibacteriales</taxon>
        <taxon>Propionibacteriaceae</taxon>
        <taxon>Propionibacteriaceae incertae sedis</taxon>
        <taxon>Candidatus Avipropionibacterium</taxon>
    </lineage>
</organism>
<dbReference type="InterPro" id="IPR008930">
    <property type="entry name" value="Terpenoid_cyclase/PrenylTrfase"/>
</dbReference>
<evidence type="ECO:0000313" key="2">
    <source>
        <dbReference type="EMBL" id="HIT74853.1"/>
    </source>
</evidence>
<dbReference type="Gene3D" id="1.50.10.10">
    <property type="match status" value="1"/>
</dbReference>
<dbReference type="InterPro" id="IPR012341">
    <property type="entry name" value="6hp_glycosidase-like_sf"/>
</dbReference>
<comment type="caution">
    <text evidence="2">The sequence shown here is derived from an EMBL/GenBank/DDBJ whole genome shotgun (WGS) entry which is preliminary data.</text>
</comment>
<dbReference type="Pfam" id="PF22422">
    <property type="entry name" value="MGH1-like_GH"/>
    <property type="match status" value="1"/>
</dbReference>
<gene>
    <name evidence="2" type="ORF">IAA98_04640</name>
</gene>
<name>A0A9D1KN19_9ACTN</name>
<dbReference type="GO" id="GO:0005975">
    <property type="term" value="P:carbohydrate metabolic process"/>
    <property type="evidence" value="ECO:0007669"/>
    <property type="project" value="InterPro"/>
</dbReference>
<sequence>MGTAVAAGALARPTLSQAAVVRPDTLLEWVDEQVDFILSKQLSSGAVLAPDDVTITPYFVSWGLMGLARVNDERSRTAIGRYLEWYLDHLNTAEEDLYGFAGTVYVHSYDPDTGAETSTGAYSSVDAGVATPVMLARDAWATGDTDLQAYVLDQIELWESMIDIDVNSAPDGVAQDDGLCEVRPGGVIYVQDNAVVHAGMLALAELEKALGRNEKAAHYRSRAQRLRTALLAKLWSEQNQTWHWALSNTGKPSESIPERRFYPEGWAQYWPVHLDIVTPKSPKGAAAWASYTEGYPNWAGLEFENDFPHTEMALAAVKMGERHEAVRMLQSIRERYEPSGWGDNWYVGESGHFIRAALAAAGGRNRVGW</sequence>
<dbReference type="SUPFAM" id="SSF48208">
    <property type="entry name" value="Six-hairpin glycosidases"/>
    <property type="match status" value="1"/>
</dbReference>
<feature type="domain" description="Mannosylglycerate hydrolase MGH1-like glycoside hydrolase" evidence="1">
    <location>
        <begin position="187"/>
        <end position="289"/>
    </location>
</feature>
<dbReference type="Proteomes" id="UP000886842">
    <property type="component" value="Unassembled WGS sequence"/>
</dbReference>
<dbReference type="EMBL" id="DVLP01000142">
    <property type="protein sequence ID" value="HIT74853.1"/>
    <property type="molecule type" value="Genomic_DNA"/>
</dbReference>
<evidence type="ECO:0000313" key="3">
    <source>
        <dbReference type="Proteomes" id="UP000886842"/>
    </source>
</evidence>
<proteinExistence type="predicted"/>
<accession>A0A9D1KN19</accession>
<dbReference type="InterPro" id="IPR008928">
    <property type="entry name" value="6-hairpin_glycosidase_sf"/>
</dbReference>
<dbReference type="AlphaFoldDB" id="A0A9D1KN19"/>
<protein>
    <recommendedName>
        <fullName evidence="1">Mannosylglycerate hydrolase MGH1-like glycoside hydrolase domain-containing protein</fullName>
    </recommendedName>
</protein>
<reference evidence="2" key="2">
    <citation type="journal article" date="2021" name="PeerJ">
        <title>Extensive microbial diversity within the chicken gut microbiome revealed by metagenomics and culture.</title>
        <authorList>
            <person name="Gilroy R."/>
            <person name="Ravi A."/>
            <person name="Getino M."/>
            <person name="Pursley I."/>
            <person name="Horton D.L."/>
            <person name="Alikhan N.F."/>
            <person name="Baker D."/>
            <person name="Gharbi K."/>
            <person name="Hall N."/>
            <person name="Watson M."/>
            <person name="Adriaenssens E.M."/>
            <person name="Foster-Nyarko E."/>
            <person name="Jarju S."/>
            <person name="Secka A."/>
            <person name="Antonio M."/>
            <person name="Oren A."/>
            <person name="Chaudhuri R.R."/>
            <person name="La Ragione R."/>
            <person name="Hildebrand F."/>
            <person name="Pallen M.J."/>
        </authorList>
    </citation>
    <scope>NUCLEOTIDE SEQUENCE</scope>
    <source>
        <strain evidence="2">ChiGjej1B1-24693</strain>
    </source>
</reference>
<dbReference type="SUPFAM" id="SSF48239">
    <property type="entry name" value="Terpenoid cyclases/Protein prenyltransferases"/>
    <property type="match status" value="1"/>
</dbReference>
<dbReference type="InterPro" id="IPR054491">
    <property type="entry name" value="MGH1-like_GH"/>
</dbReference>
<evidence type="ECO:0000259" key="1">
    <source>
        <dbReference type="Pfam" id="PF22422"/>
    </source>
</evidence>
<reference evidence="2" key="1">
    <citation type="submission" date="2020-10" db="EMBL/GenBank/DDBJ databases">
        <authorList>
            <person name="Gilroy R."/>
        </authorList>
    </citation>
    <scope>NUCLEOTIDE SEQUENCE</scope>
    <source>
        <strain evidence="2">ChiGjej1B1-24693</strain>
    </source>
</reference>